<accession>A0A2T9XWN9</accession>
<evidence type="ECO:0000313" key="2">
    <source>
        <dbReference type="EMBL" id="PVU84501.1"/>
    </source>
</evidence>
<evidence type="ECO:0000313" key="3">
    <source>
        <dbReference type="Proteomes" id="UP000245609"/>
    </source>
</evidence>
<feature type="non-terminal residue" evidence="2">
    <location>
        <position position="107"/>
    </location>
</feature>
<gene>
    <name evidence="2" type="ORF">BB560_007342</name>
</gene>
<feature type="region of interest" description="Disordered" evidence="1">
    <location>
        <begin position="1"/>
        <end position="38"/>
    </location>
</feature>
<name>A0A2T9XWN9_9FUNG</name>
<protein>
    <submittedName>
        <fullName evidence="2">Uncharacterized protein</fullName>
    </submittedName>
</protein>
<reference evidence="2 3" key="1">
    <citation type="journal article" date="2018" name="MBio">
        <title>Comparative Genomics Reveals the Core Gene Toolbox for the Fungus-Insect Symbiosis.</title>
        <authorList>
            <person name="Wang Y."/>
            <person name="Stata M."/>
            <person name="Wang W."/>
            <person name="Stajich J.E."/>
            <person name="White M.M."/>
            <person name="Moncalvo J.M."/>
        </authorList>
    </citation>
    <scope>NUCLEOTIDE SEQUENCE [LARGE SCALE GENOMIC DNA]</scope>
    <source>
        <strain evidence="2 3">SC-DP-2</strain>
    </source>
</reference>
<dbReference type="AlphaFoldDB" id="A0A2T9XWN9"/>
<comment type="caution">
    <text evidence="2">The sequence shown here is derived from an EMBL/GenBank/DDBJ whole genome shotgun (WGS) entry which is preliminary data.</text>
</comment>
<dbReference type="EMBL" id="MBFS01003926">
    <property type="protein sequence ID" value="PVU84501.1"/>
    <property type="molecule type" value="Genomic_DNA"/>
</dbReference>
<keyword evidence="3" id="KW-1185">Reference proteome</keyword>
<organism evidence="2 3">
    <name type="scientific">Smittium megazygosporum</name>
    <dbReference type="NCBI Taxonomy" id="133381"/>
    <lineage>
        <taxon>Eukaryota</taxon>
        <taxon>Fungi</taxon>
        <taxon>Fungi incertae sedis</taxon>
        <taxon>Zoopagomycota</taxon>
        <taxon>Kickxellomycotina</taxon>
        <taxon>Harpellomycetes</taxon>
        <taxon>Harpellales</taxon>
        <taxon>Legeriomycetaceae</taxon>
        <taxon>Smittium</taxon>
    </lineage>
</organism>
<sequence>MSTTDPSAAKPDGFAIGSISKRDRSGSGDEATPVYPVKHPTVSYAGAAKGRPAAQKLESTQNVDEISSKFTEIINETANEFNIEAPDAGFKTILSKKTRKMIDKRRK</sequence>
<dbReference type="Proteomes" id="UP000245609">
    <property type="component" value="Unassembled WGS sequence"/>
</dbReference>
<proteinExistence type="predicted"/>
<evidence type="ECO:0000256" key="1">
    <source>
        <dbReference type="SAM" id="MobiDB-lite"/>
    </source>
</evidence>